<accession>F9RI36</accession>
<name>F9RI36_9VIBR</name>
<proteinExistence type="predicted"/>
<sequence>RAHWGIESMHWILDVSMDEDACQIYRENAAENMAALRHMALNMLRAESTKISVPMKQKRCMMKLAYLEQVLIAGFSSMDKY</sequence>
<feature type="non-terminal residue" evidence="1">
    <location>
        <position position="1"/>
    </location>
</feature>
<dbReference type="AlphaFoldDB" id="F9RI36"/>
<dbReference type="InterPro" id="IPR051698">
    <property type="entry name" value="Transposase_11-like"/>
</dbReference>
<dbReference type="Proteomes" id="UP000004349">
    <property type="component" value="Unassembled WGS sequence"/>
</dbReference>
<comment type="caution">
    <text evidence="1">The sequence shown here is derived from an EMBL/GenBank/DDBJ whole genome shotgun (WGS) entry which is preliminary data.</text>
</comment>
<dbReference type="PANTHER" id="PTHR30298">
    <property type="entry name" value="H REPEAT-ASSOCIATED PREDICTED TRANSPOSASE"/>
    <property type="match status" value="1"/>
</dbReference>
<dbReference type="eggNOG" id="COG5433">
    <property type="taxonomic scope" value="Bacteria"/>
</dbReference>
<gene>
    <name evidence="1" type="ORF">VIS19158_21431</name>
</gene>
<dbReference type="EMBL" id="AFWE01000010">
    <property type="protein sequence ID" value="EGU43192.1"/>
    <property type="molecule type" value="Genomic_DNA"/>
</dbReference>
<organism evidence="1 2">
    <name type="scientific">Vibrio scophthalmi LMG 19158</name>
    <dbReference type="NCBI Taxonomy" id="870967"/>
    <lineage>
        <taxon>Bacteria</taxon>
        <taxon>Pseudomonadati</taxon>
        <taxon>Pseudomonadota</taxon>
        <taxon>Gammaproteobacteria</taxon>
        <taxon>Vibrionales</taxon>
        <taxon>Vibrionaceae</taxon>
        <taxon>Vibrio</taxon>
    </lineage>
</organism>
<dbReference type="PANTHER" id="PTHR30298:SF0">
    <property type="entry name" value="PROTEIN YBFL-RELATED"/>
    <property type="match status" value="1"/>
</dbReference>
<evidence type="ECO:0000313" key="2">
    <source>
        <dbReference type="Proteomes" id="UP000004349"/>
    </source>
</evidence>
<reference evidence="1 2" key="1">
    <citation type="journal article" date="2012" name="Int. J. Syst. Evol. Microbiol.">
        <title>Vibrio caribbeanicus sp. nov., isolated from the marine sponge Scleritoderma cyanea.</title>
        <authorList>
            <person name="Hoffmann M."/>
            <person name="Monday S.R."/>
            <person name="Allard M.W."/>
            <person name="Strain E.A."/>
            <person name="Whittaker P."/>
            <person name="Naum M."/>
            <person name="McCarthy P.J."/>
            <person name="Lopez J.V."/>
            <person name="Fischer M."/>
            <person name="Brown E.W."/>
        </authorList>
    </citation>
    <scope>NUCLEOTIDE SEQUENCE [LARGE SCALE GENOMIC DNA]</scope>
    <source>
        <strain evidence="1 2">LMG 19158</strain>
    </source>
</reference>
<protein>
    <submittedName>
        <fullName evidence="1">Transposase, IS4</fullName>
    </submittedName>
</protein>
<evidence type="ECO:0000313" key="1">
    <source>
        <dbReference type="EMBL" id="EGU43192.1"/>
    </source>
</evidence>